<keyword evidence="5" id="KW-0963">Cytoplasm</keyword>
<dbReference type="CDD" id="cd02440">
    <property type="entry name" value="AdoMet_MTases"/>
    <property type="match status" value="1"/>
</dbReference>
<sequence length="390" mass="42802">MTADPTLSARDLEAELESAGALPATWRDEFRATPRHLFIPDDVWTEAPGGWRRLSRLTEPDVWWEMVGRDGYIVTQVDDGRPADPDHGEYSTSSASQPSLVLRMLDELHAEPGTRVLEIGTGTGYNAALLAARLGPGNVTTVEVDPRLAERARQALARVGRPVRVITADGAAGHPPHAPYDRIIATASVQRVPAAWIEQTRPGGIILTPWGNAYHNDALLRLTVHEDGTASGPFAGRAPFMWMRDARVLLGTLSDHVHDGDAPDVSTTDLDLCDMFGRPDVDFAIGVQVPGVSWHRFDADDGSGEFTVWLIDVETGGRSWASVDFEGNAVHRVEQYGPRRLWDEVAAAYRTWLGHGRPGVTRFGMTVLPDGRHQVWLDAPSMSSWAPVRY</sequence>
<comment type="subcellular location">
    <subcellularLocation>
        <location evidence="1">Cytoplasm</location>
    </subcellularLocation>
</comment>
<protein>
    <recommendedName>
        <fullName evidence="4">Protein-L-isoaspartate O-methyltransferase</fullName>
        <ecNumber evidence="3">2.1.1.77</ecNumber>
    </recommendedName>
    <alternativeName>
        <fullName evidence="11">L-isoaspartyl protein carboxyl methyltransferase</fullName>
    </alternativeName>
    <alternativeName>
        <fullName evidence="9">Protein L-isoaspartyl methyltransferase</fullName>
    </alternativeName>
    <alternativeName>
        <fullName evidence="10">Protein-beta-aspartate methyltransferase</fullName>
    </alternativeName>
</protein>
<accession>A0ABP7VLJ2</accession>
<dbReference type="EC" id="2.1.1.77" evidence="3"/>
<evidence type="ECO:0000313" key="13">
    <source>
        <dbReference type="Proteomes" id="UP001500683"/>
    </source>
</evidence>
<dbReference type="GO" id="GO:0032259">
    <property type="term" value="P:methylation"/>
    <property type="evidence" value="ECO:0007669"/>
    <property type="project" value="UniProtKB-KW"/>
</dbReference>
<keyword evidence="13" id="KW-1185">Reference proteome</keyword>
<dbReference type="PANTHER" id="PTHR11579">
    <property type="entry name" value="PROTEIN-L-ISOASPARTATE O-METHYLTRANSFERASE"/>
    <property type="match status" value="1"/>
</dbReference>
<name>A0ABP7VLJ2_9ACTN</name>
<dbReference type="InterPro" id="IPR000682">
    <property type="entry name" value="PCMT"/>
</dbReference>
<comment type="similarity">
    <text evidence="2">Belongs to the methyltransferase superfamily. L-isoaspartyl/D-aspartyl protein methyltransferase family.</text>
</comment>
<evidence type="ECO:0000313" key="12">
    <source>
        <dbReference type="EMBL" id="GAA4069801.1"/>
    </source>
</evidence>
<evidence type="ECO:0000256" key="8">
    <source>
        <dbReference type="ARBA" id="ARBA00022691"/>
    </source>
</evidence>
<evidence type="ECO:0000256" key="9">
    <source>
        <dbReference type="ARBA" id="ARBA00030757"/>
    </source>
</evidence>
<evidence type="ECO:0000256" key="1">
    <source>
        <dbReference type="ARBA" id="ARBA00004496"/>
    </source>
</evidence>
<comment type="caution">
    <text evidence="12">The sequence shown here is derived from an EMBL/GenBank/DDBJ whole genome shotgun (WGS) entry which is preliminary data.</text>
</comment>
<evidence type="ECO:0000256" key="2">
    <source>
        <dbReference type="ARBA" id="ARBA00005369"/>
    </source>
</evidence>
<evidence type="ECO:0000256" key="4">
    <source>
        <dbReference type="ARBA" id="ARBA00013346"/>
    </source>
</evidence>
<dbReference type="InterPro" id="IPR029063">
    <property type="entry name" value="SAM-dependent_MTases_sf"/>
</dbReference>
<evidence type="ECO:0000256" key="3">
    <source>
        <dbReference type="ARBA" id="ARBA00011890"/>
    </source>
</evidence>
<dbReference type="Proteomes" id="UP001500683">
    <property type="component" value="Unassembled WGS sequence"/>
</dbReference>
<keyword evidence="7" id="KW-0808">Transferase</keyword>
<dbReference type="Pfam" id="PF01135">
    <property type="entry name" value="PCMT"/>
    <property type="match status" value="1"/>
</dbReference>
<evidence type="ECO:0000256" key="6">
    <source>
        <dbReference type="ARBA" id="ARBA00022603"/>
    </source>
</evidence>
<evidence type="ECO:0000256" key="10">
    <source>
        <dbReference type="ARBA" id="ARBA00031323"/>
    </source>
</evidence>
<evidence type="ECO:0000256" key="5">
    <source>
        <dbReference type="ARBA" id="ARBA00022490"/>
    </source>
</evidence>
<dbReference type="SUPFAM" id="SSF53335">
    <property type="entry name" value="S-adenosyl-L-methionine-dependent methyltransferases"/>
    <property type="match status" value="1"/>
</dbReference>
<dbReference type="RefSeq" id="WP_344945876.1">
    <property type="nucleotide sequence ID" value="NZ_BAAAZG010000016.1"/>
</dbReference>
<reference evidence="13" key="1">
    <citation type="journal article" date="2019" name="Int. J. Syst. Evol. Microbiol.">
        <title>The Global Catalogue of Microorganisms (GCM) 10K type strain sequencing project: providing services to taxonomists for standard genome sequencing and annotation.</title>
        <authorList>
            <consortium name="The Broad Institute Genomics Platform"/>
            <consortium name="The Broad Institute Genome Sequencing Center for Infectious Disease"/>
            <person name="Wu L."/>
            <person name="Ma J."/>
        </authorList>
    </citation>
    <scope>NUCLEOTIDE SEQUENCE [LARGE SCALE GENOMIC DNA]</scope>
    <source>
        <strain evidence="13">JCM 16702</strain>
    </source>
</reference>
<dbReference type="EMBL" id="BAAAZG010000016">
    <property type="protein sequence ID" value="GAA4069801.1"/>
    <property type="molecule type" value="Genomic_DNA"/>
</dbReference>
<dbReference type="GO" id="GO:0008168">
    <property type="term" value="F:methyltransferase activity"/>
    <property type="evidence" value="ECO:0007669"/>
    <property type="project" value="UniProtKB-KW"/>
</dbReference>
<dbReference type="PANTHER" id="PTHR11579:SF0">
    <property type="entry name" value="PROTEIN-L-ISOASPARTATE(D-ASPARTATE) O-METHYLTRANSFERASE"/>
    <property type="match status" value="1"/>
</dbReference>
<keyword evidence="6 12" id="KW-0489">Methyltransferase</keyword>
<keyword evidence="8" id="KW-0949">S-adenosyl-L-methionine</keyword>
<organism evidence="12 13">
    <name type="scientific">Actinomadura miaoliensis</name>
    <dbReference type="NCBI Taxonomy" id="430685"/>
    <lineage>
        <taxon>Bacteria</taxon>
        <taxon>Bacillati</taxon>
        <taxon>Actinomycetota</taxon>
        <taxon>Actinomycetes</taxon>
        <taxon>Streptosporangiales</taxon>
        <taxon>Thermomonosporaceae</taxon>
        <taxon>Actinomadura</taxon>
    </lineage>
</organism>
<dbReference type="Gene3D" id="3.40.50.150">
    <property type="entry name" value="Vaccinia Virus protein VP39"/>
    <property type="match status" value="1"/>
</dbReference>
<proteinExistence type="inferred from homology"/>
<evidence type="ECO:0000256" key="7">
    <source>
        <dbReference type="ARBA" id="ARBA00022679"/>
    </source>
</evidence>
<gene>
    <name evidence="12" type="ORF">GCM10022214_26470</name>
</gene>
<evidence type="ECO:0000256" key="11">
    <source>
        <dbReference type="ARBA" id="ARBA00031350"/>
    </source>
</evidence>